<keyword evidence="5 17" id="KW-0597">Phosphoprotein</keyword>
<reference evidence="23 24" key="1">
    <citation type="journal article" date="2011" name="J. Bacteriol.">
        <title>Complete genome sequence and updated annotation of Desulfovibrio alaskensis G20.</title>
        <authorList>
            <person name="Hauser L.J."/>
            <person name="Land M.L."/>
            <person name="Brown S.D."/>
            <person name="Larimer F."/>
            <person name="Keller K.L."/>
            <person name="Rapp-Giles B.J."/>
            <person name="Price M.N."/>
            <person name="Lin M."/>
            <person name="Bruce D.C."/>
            <person name="Detter J.C."/>
            <person name="Tapia R."/>
            <person name="Han C.S."/>
            <person name="Goodwin L.A."/>
            <person name="Cheng J.F."/>
            <person name="Pitluck S."/>
            <person name="Copeland A."/>
            <person name="Lucas S."/>
            <person name="Nolan M."/>
            <person name="Lapidus A.L."/>
            <person name="Palumbo A.V."/>
            <person name="Wall J.D."/>
        </authorList>
    </citation>
    <scope>NUCLEOTIDE SEQUENCE [LARGE SCALE GENOMIC DNA]</scope>
    <source>
        <strain evidence="24">ATCC BAA 1058 / DSM 17464 / G20</strain>
    </source>
</reference>
<dbReference type="PROSITE" id="PS50109">
    <property type="entry name" value="HIS_KIN"/>
    <property type="match status" value="1"/>
</dbReference>
<dbReference type="InterPro" id="IPR011006">
    <property type="entry name" value="CheY-like_superfamily"/>
</dbReference>
<sequence length="981" mass="108674">MMNNMLRYGVRGVQTRICLLTLVVSTLVALAFGSYEYVTALDAEYARLERFAVSQADRVARLLLVPVWNVDRQASMSIIDTEMDDERVHAVIVYDEGGSIFIGRQRGSGGVLVNTSRSIPRGEFIVTSRPLRQGSLRFATLQLYVTPEYVHRTMKDNVVAAVMHMLALELVLVLGILLVVRRSLIVPLSALTAWVRRESPLYDYGTRIPKQADDELGELVDSMNGMLSEIEKRDRMLNDHSKHLEKLVAERTQELEHARHTAEQASKAKGDFVASMSHELRTPMNAIIGMIEIALKTELTVKQREYLTIIRSSARSLLGVVNDILDISKIEAQKMELEHIPFSTQEMLEEVTDLFRERVGMKGVELVLDIEADVPAVLVGDPLRLKQVLVNLVTNAFKFTKQGEVRIRVAVGSRSQDVVQLEFSVRDTGLGIGEEARNRLFDTFSQAEGSTARLFGGSGLGLSIARELVRLMGGTITVASEPGKGSDFRFTGRFSLPVEAVEARHHRTGEAPRGRVLLVEDNESNRLVMTRMLERLGYDCDALQDGYTAYERLKRQAALYDLILLDWRLPGVDGLEVLEKLRAEKQPLPPVFMMTAFGREAELERAEELGVASFLSKPVKLSSLSDAIRAMRGEMTPEEQTDTAMIRQFDGMRALLVEDNIINRHVALDMLQDMGFSVVSAEHGEEALAVLDDVEPPSGPGFDVVFMDIQMPVMDGIEATRVIRQHPRWRHIPIIAMTAHVMSEDRDKALEAGMNDYVTKPVDRMMLLQVLQRHVGEHAARAAEDGARRIRQSFDARSEHLQEHNILHMHGMGVAGAEQEGAVGGVSSGHAGAGVPEQGTDIISDGGPDGVPPMPARLPGLILEEGVDRLGGKQDIYFEILKKFAEVYAQAADAVRQAAEQNHRDVVAEKAHAIAGAAANISAGELRESALALERAARDGAPMELELEQFAYWLEQVVRSIGVLKSRMRPVPDAPEDGMHP</sequence>
<dbReference type="FunFam" id="3.30.565.10:FF:000010">
    <property type="entry name" value="Sensor histidine kinase RcsC"/>
    <property type="match status" value="1"/>
</dbReference>
<dbReference type="GO" id="GO:0005524">
    <property type="term" value="F:ATP binding"/>
    <property type="evidence" value="ECO:0007669"/>
    <property type="project" value="UniProtKB-KW"/>
</dbReference>
<dbReference type="PROSITE" id="PS50894">
    <property type="entry name" value="HPT"/>
    <property type="match status" value="1"/>
</dbReference>
<dbReference type="Pfam" id="PF00072">
    <property type="entry name" value="Response_reg"/>
    <property type="match status" value="2"/>
</dbReference>
<protein>
    <recommendedName>
        <fullName evidence="15">Sensory/regulatory protein RpfC</fullName>
        <ecNumber evidence="3">2.7.13.3</ecNumber>
    </recommendedName>
</protein>
<comment type="subcellular location">
    <subcellularLocation>
        <location evidence="2">Cell membrane</location>
        <topology evidence="2">Multi-pass membrane protein</topology>
    </subcellularLocation>
</comment>
<dbReference type="InterPro" id="IPR008207">
    <property type="entry name" value="Sig_transdc_His_kin_Hpt_dom"/>
</dbReference>
<evidence type="ECO:0000256" key="12">
    <source>
        <dbReference type="ARBA" id="ARBA00023012"/>
    </source>
</evidence>
<keyword evidence="10" id="KW-0067">ATP-binding</keyword>
<dbReference type="AlphaFoldDB" id="Q315Q1"/>
<dbReference type="CDD" id="cd00082">
    <property type="entry name" value="HisKA"/>
    <property type="match status" value="1"/>
</dbReference>
<dbReference type="RefSeq" id="WP_011366661.1">
    <property type="nucleotide sequence ID" value="NC_007519.1"/>
</dbReference>
<keyword evidence="6" id="KW-0808">Transferase</keyword>
<dbReference type="GO" id="GO:0000155">
    <property type="term" value="F:phosphorelay sensor kinase activity"/>
    <property type="evidence" value="ECO:0007669"/>
    <property type="project" value="InterPro"/>
</dbReference>
<evidence type="ECO:0000256" key="16">
    <source>
        <dbReference type="PROSITE-ProRule" id="PRU00110"/>
    </source>
</evidence>
<keyword evidence="12" id="KW-0902">Two-component regulatory system</keyword>
<keyword evidence="24" id="KW-1185">Reference proteome</keyword>
<feature type="transmembrane region" description="Helical" evidence="18">
    <location>
        <begin position="158"/>
        <end position="180"/>
    </location>
</feature>
<dbReference type="PROSITE" id="PS50885">
    <property type="entry name" value="HAMP"/>
    <property type="match status" value="1"/>
</dbReference>
<dbReference type="Gene3D" id="1.10.287.130">
    <property type="match status" value="1"/>
</dbReference>
<evidence type="ECO:0000256" key="2">
    <source>
        <dbReference type="ARBA" id="ARBA00004651"/>
    </source>
</evidence>
<dbReference type="InterPro" id="IPR001789">
    <property type="entry name" value="Sig_transdc_resp-reg_receiver"/>
</dbReference>
<dbReference type="Gene3D" id="1.20.120.160">
    <property type="entry name" value="HPT domain"/>
    <property type="match status" value="1"/>
</dbReference>
<dbReference type="CDD" id="cd17546">
    <property type="entry name" value="REC_hyHK_CKI1_RcsC-like"/>
    <property type="match status" value="1"/>
</dbReference>
<evidence type="ECO:0000313" key="24">
    <source>
        <dbReference type="Proteomes" id="UP000002710"/>
    </source>
</evidence>
<dbReference type="SUPFAM" id="SSF52172">
    <property type="entry name" value="CheY-like"/>
    <property type="match status" value="2"/>
</dbReference>
<evidence type="ECO:0000313" key="23">
    <source>
        <dbReference type="EMBL" id="ABB37345.1"/>
    </source>
</evidence>
<dbReference type="InterPro" id="IPR003661">
    <property type="entry name" value="HisK_dim/P_dom"/>
</dbReference>
<feature type="modified residue" description="4-aspartylphosphate" evidence="17">
    <location>
        <position position="708"/>
    </location>
</feature>
<dbReference type="Pfam" id="PF00672">
    <property type="entry name" value="HAMP"/>
    <property type="match status" value="1"/>
</dbReference>
<dbReference type="Gene3D" id="3.40.50.2300">
    <property type="match status" value="2"/>
</dbReference>
<dbReference type="Pfam" id="PF01627">
    <property type="entry name" value="Hpt"/>
    <property type="match status" value="1"/>
</dbReference>
<evidence type="ECO:0000256" key="8">
    <source>
        <dbReference type="ARBA" id="ARBA00022741"/>
    </source>
</evidence>
<keyword evidence="13 18" id="KW-0472">Membrane</keyword>
<dbReference type="HOGENOM" id="CLU_000445_104_15_7"/>
<evidence type="ECO:0000259" key="20">
    <source>
        <dbReference type="PROSITE" id="PS50110"/>
    </source>
</evidence>
<keyword evidence="11 18" id="KW-1133">Transmembrane helix</keyword>
<dbReference type="KEGG" id="dde:Dde_0544"/>
<evidence type="ECO:0000256" key="17">
    <source>
        <dbReference type="PROSITE-ProRule" id="PRU00169"/>
    </source>
</evidence>
<evidence type="ECO:0000256" key="5">
    <source>
        <dbReference type="ARBA" id="ARBA00022553"/>
    </source>
</evidence>
<dbReference type="EC" id="2.7.13.3" evidence="3"/>
<dbReference type="eggNOG" id="COG0642">
    <property type="taxonomic scope" value="Bacteria"/>
</dbReference>
<feature type="domain" description="HAMP" evidence="21">
    <location>
        <begin position="203"/>
        <end position="235"/>
    </location>
</feature>
<dbReference type="CDD" id="cd00156">
    <property type="entry name" value="REC"/>
    <property type="match status" value="1"/>
</dbReference>
<feature type="domain" description="Response regulatory" evidence="20">
    <location>
        <begin position="515"/>
        <end position="632"/>
    </location>
</feature>
<evidence type="ECO:0000256" key="9">
    <source>
        <dbReference type="ARBA" id="ARBA00022777"/>
    </source>
</evidence>
<dbReference type="SMART" id="SM00388">
    <property type="entry name" value="HisKA"/>
    <property type="match status" value="1"/>
</dbReference>
<dbReference type="PANTHER" id="PTHR45339">
    <property type="entry name" value="HYBRID SIGNAL TRANSDUCTION HISTIDINE KINASE J"/>
    <property type="match status" value="1"/>
</dbReference>
<evidence type="ECO:0000259" key="21">
    <source>
        <dbReference type="PROSITE" id="PS50885"/>
    </source>
</evidence>
<evidence type="ECO:0000256" key="18">
    <source>
        <dbReference type="SAM" id="Phobius"/>
    </source>
</evidence>
<feature type="modified residue" description="4-aspartylphosphate" evidence="17">
    <location>
        <position position="566"/>
    </location>
</feature>
<dbReference type="InterPro" id="IPR036890">
    <property type="entry name" value="HATPase_C_sf"/>
</dbReference>
<dbReference type="SUPFAM" id="SSF47226">
    <property type="entry name" value="Histidine-containing phosphotransfer domain, HPT domain"/>
    <property type="match status" value="1"/>
</dbReference>
<keyword evidence="8" id="KW-0547">Nucleotide-binding</keyword>
<dbReference type="CDD" id="cd06225">
    <property type="entry name" value="HAMP"/>
    <property type="match status" value="1"/>
</dbReference>
<dbReference type="InterPro" id="IPR003594">
    <property type="entry name" value="HATPase_dom"/>
</dbReference>
<evidence type="ECO:0000256" key="4">
    <source>
        <dbReference type="ARBA" id="ARBA00022475"/>
    </source>
</evidence>
<dbReference type="GO" id="GO:0005886">
    <property type="term" value="C:plasma membrane"/>
    <property type="evidence" value="ECO:0007669"/>
    <property type="project" value="UniProtKB-SubCell"/>
</dbReference>
<dbReference type="InterPro" id="IPR005467">
    <property type="entry name" value="His_kinase_dom"/>
</dbReference>
<dbReference type="SUPFAM" id="SSF55874">
    <property type="entry name" value="ATPase domain of HSP90 chaperone/DNA topoisomerase II/histidine kinase"/>
    <property type="match status" value="1"/>
</dbReference>
<dbReference type="InterPro" id="IPR003660">
    <property type="entry name" value="HAMP_dom"/>
</dbReference>
<dbReference type="InterPro" id="IPR004358">
    <property type="entry name" value="Sig_transdc_His_kin-like_C"/>
</dbReference>
<dbReference type="SMART" id="SM00448">
    <property type="entry name" value="REC"/>
    <property type="match status" value="2"/>
</dbReference>
<dbReference type="STRING" id="207559.Dde_0544"/>
<dbReference type="PANTHER" id="PTHR45339:SF1">
    <property type="entry name" value="HYBRID SIGNAL TRANSDUCTION HISTIDINE KINASE J"/>
    <property type="match status" value="1"/>
</dbReference>
<dbReference type="SUPFAM" id="SSF47384">
    <property type="entry name" value="Homodimeric domain of signal transducing histidine kinase"/>
    <property type="match status" value="1"/>
</dbReference>
<dbReference type="Gene3D" id="3.30.565.10">
    <property type="entry name" value="Histidine kinase-like ATPase, C-terminal domain"/>
    <property type="match status" value="1"/>
</dbReference>
<evidence type="ECO:0000256" key="14">
    <source>
        <dbReference type="ARBA" id="ARBA00064003"/>
    </source>
</evidence>
<evidence type="ECO:0000256" key="10">
    <source>
        <dbReference type="ARBA" id="ARBA00022840"/>
    </source>
</evidence>
<dbReference type="EMBL" id="CP000112">
    <property type="protein sequence ID" value="ABB37345.1"/>
    <property type="molecule type" value="Genomic_DNA"/>
</dbReference>
<evidence type="ECO:0000256" key="6">
    <source>
        <dbReference type="ARBA" id="ARBA00022679"/>
    </source>
</evidence>
<proteinExistence type="predicted"/>
<evidence type="ECO:0000256" key="1">
    <source>
        <dbReference type="ARBA" id="ARBA00000085"/>
    </source>
</evidence>
<feature type="domain" description="HPt" evidence="22">
    <location>
        <begin position="873"/>
        <end position="971"/>
    </location>
</feature>
<comment type="catalytic activity">
    <reaction evidence="1">
        <text>ATP + protein L-histidine = ADP + protein N-phospho-L-histidine.</text>
        <dbReference type="EC" id="2.7.13.3"/>
    </reaction>
</comment>
<dbReference type="PROSITE" id="PS50110">
    <property type="entry name" value="RESPONSE_REGULATORY"/>
    <property type="match status" value="2"/>
</dbReference>
<dbReference type="eggNOG" id="COG2205">
    <property type="taxonomic scope" value="Bacteria"/>
</dbReference>
<dbReference type="InterPro" id="IPR036641">
    <property type="entry name" value="HPT_dom_sf"/>
</dbReference>
<evidence type="ECO:0000256" key="15">
    <source>
        <dbReference type="ARBA" id="ARBA00068150"/>
    </source>
</evidence>
<evidence type="ECO:0000256" key="7">
    <source>
        <dbReference type="ARBA" id="ARBA00022692"/>
    </source>
</evidence>
<comment type="subunit">
    <text evidence="14">At low DSF concentrations, interacts with RpfF.</text>
</comment>
<dbReference type="PRINTS" id="PR00344">
    <property type="entry name" value="BCTRLSENSOR"/>
</dbReference>
<dbReference type="Pfam" id="PF02518">
    <property type="entry name" value="HATPase_c"/>
    <property type="match status" value="1"/>
</dbReference>
<evidence type="ECO:0000256" key="11">
    <source>
        <dbReference type="ARBA" id="ARBA00022989"/>
    </source>
</evidence>
<dbReference type="SMART" id="SM00387">
    <property type="entry name" value="HATPase_c"/>
    <property type="match status" value="1"/>
</dbReference>
<feature type="domain" description="Histidine kinase" evidence="19">
    <location>
        <begin position="275"/>
        <end position="496"/>
    </location>
</feature>
<dbReference type="Proteomes" id="UP000002710">
    <property type="component" value="Chromosome"/>
</dbReference>
<dbReference type="Pfam" id="PF00512">
    <property type="entry name" value="HisKA"/>
    <property type="match status" value="1"/>
</dbReference>
<name>Q315Q1_OLEA2</name>
<keyword evidence="9 23" id="KW-0418">Kinase</keyword>
<feature type="domain" description="Response regulatory" evidence="20">
    <location>
        <begin position="653"/>
        <end position="775"/>
    </location>
</feature>
<gene>
    <name evidence="23" type="ordered locus">Dde_0544</name>
</gene>
<keyword evidence="4" id="KW-1003">Cell membrane</keyword>
<evidence type="ECO:0000259" key="19">
    <source>
        <dbReference type="PROSITE" id="PS50109"/>
    </source>
</evidence>
<evidence type="ECO:0000256" key="13">
    <source>
        <dbReference type="ARBA" id="ARBA00023136"/>
    </source>
</evidence>
<keyword evidence="7 18" id="KW-0812">Transmembrane</keyword>
<accession>Q315Q1</accession>
<evidence type="ECO:0000259" key="22">
    <source>
        <dbReference type="PROSITE" id="PS50894"/>
    </source>
</evidence>
<dbReference type="InterPro" id="IPR036097">
    <property type="entry name" value="HisK_dim/P_sf"/>
</dbReference>
<dbReference type="CDD" id="cd16922">
    <property type="entry name" value="HATPase_EvgS-ArcB-TorS-like"/>
    <property type="match status" value="1"/>
</dbReference>
<dbReference type="FunFam" id="1.10.287.130:FF:000002">
    <property type="entry name" value="Two-component osmosensing histidine kinase"/>
    <property type="match status" value="1"/>
</dbReference>
<organism evidence="23 24">
    <name type="scientific">Oleidesulfovibrio alaskensis (strain ATCC BAA-1058 / DSM 17464 / G20)</name>
    <name type="common">Desulfovibrio alaskensis</name>
    <dbReference type="NCBI Taxonomy" id="207559"/>
    <lineage>
        <taxon>Bacteria</taxon>
        <taxon>Pseudomonadati</taxon>
        <taxon>Thermodesulfobacteriota</taxon>
        <taxon>Desulfovibrionia</taxon>
        <taxon>Desulfovibrionales</taxon>
        <taxon>Desulfovibrionaceae</taxon>
        <taxon>Oleidesulfovibrio</taxon>
    </lineage>
</organism>
<evidence type="ECO:0000256" key="3">
    <source>
        <dbReference type="ARBA" id="ARBA00012438"/>
    </source>
</evidence>
<feature type="modified residue" description="Phosphohistidine" evidence="16">
    <location>
        <position position="912"/>
    </location>
</feature>
<dbReference type="Gene3D" id="6.10.340.10">
    <property type="match status" value="1"/>
</dbReference>